<feature type="region of interest" description="Disordered" evidence="1">
    <location>
        <begin position="30"/>
        <end position="96"/>
    </location>
</feature>
<feature type="domain" description="DUF4232" evidence="3">
    <location>
        <begin position="101"/>
        <end position="219"/>
    </location>
</feature>
<dbReference type="AlphaFoldDB" id="A0A6N9VHN4"/>
<feature type="signal peptide" evidence="2">
    <location>
        <begin position="1"/>
        <end position="25"/>
    </location>
</feature>
<sequence length="229" mass="22551">MFGNRNRRKALLVSAALVGSALLMTACQDTDGSGGGDAGAAQSGSPSVGSEPSASADGPAATPSASAAAPEADPSASASGDREGSGADTGSGEREQVGQVCGANDLSWSTRSESQAGGYILVMAKAKSGITCVLPAALPTIAFGSDGTEAGPAEQSVGKAITLSGGTTAYAGVNPKTTNTDWGKELDSIIVAIGNEDANPVSLKVGTINVDKPVVTNWHTAPRDAVPFS</sequence>
<accession>A0A6N9VHN4</accession>
<dbReference type="InterPro" id="IPR025326">
    <property type="entry name" value="DUF4232"/>
</dbReference>
<name>A0A6N9VHN4_STRMI</name>
<feature type="compositionally biased region" description="Low complexity" evidence="1">
    <location>
        <begin position="52"/>
        <end position="79"/>
    </location>
</feature>
<feature type="compositionally biased region" description="Basic and acidic residues" evidence="1">
    <location>
        <begin position="80"/>
        <end position="96"/>
    </location>
</feature>
<reference evidence="4 5" key="1">
    <citation type="submission" date="2020-01" db="EMBL/GenBank/DDBJ databases">
        <title>Insect and environment-associated Actinomycetes.</title>
        <authorList>
            <person name="Currrie C."/>
            <person name="Chevrette M."/>
            <person name="Carlson C."/>
            <person name="Stubbendieck R."/>
            <person name="Wendt-Pienkowski E."/>
        </authorList>
    </citation>
    <scope>NUCLEOTIDE SEQUENCE [LARGE SCALE GENOMIC DNA]</scope>
    <source>
        <strain evidence="4 5">SID14438</strain>
    </source>
</reference>
<comment type="caution">
    <text evidence="4">The sequence shown here is derived from an EMBL/GenBank/DDBJ whole genome shotgun (WGS) entry which is preliminary data.</text>
</comment>
<dbReference type="PROSITE" id="PS51257">
    <property type="entry name" value="PROKAR_LIPOPROTEIN"/>
    <property type="match status" value="1"/>
</dbReference>
<evidence type="ECO:0000313" key="4">
    <source>
        <dbReference type="EMBL" id="NEB72360.1"/>
    </source>
</evidence>
<dbReference type="EMBL" id="JAAGME010001502">
    <property type="protein sequence ID" value="NEB72360.1"/>
    <property type="molecule type" value="Genomic_DNA"/>
</dbReference>
<evidence type="ECO:0000259" key="3">
    <source>
        <dbReference type="Pfam" id="PF14016"/>
    </source>
</evidence>
<gene>
    <name evidence="4" type="ORF">G3I39_35595</name>
</gene>
<evidence type="ECO:0000256" key="1">
    <source>
        <dbReference type="SAM" id="MobiDB-lite"/>
    </source>
</evidence>
<evidence type="ECO:0000256" key="2">
    <source>
        <dbReference type="SAM" id="SignalP"/>
    </source>
</evidence>
<keyword evidence="2" id="KW-0732">Signal</keyword>
<dbReference type="Pfam" id="PF14016">
    <property type="entry name" value="DUF4232"/>
    <property type="match status" value="1"/>
</dbReference>
<dbReference type="Proteomes" id="UP000471648">
    <property type="component" value="Unassembled WGS sequence"/>
</dbReference>
<proteinExistence type="predicted"/>
<evidence type="ECO:0000313" key="5">
    <source>
        <dbReference type="Proteomes" id="UP000471648"/>
    </source>
</evidence>
<protein>
    <submittedName>
        <fullName evidence="4">DUF4232 domain-containing protein</fullName>
    </submittedName>
</protein>
<organism evidence="4 5">
    <name type="scientific">Streptomyces microflavus</name>
    <name type="common">Streptomyces lipmanii</name>
    <dbReference type="NCBI Taxonomy" id="1919"/>
    <lineage>
        <taxon>Bacteria</taxon>
        <taxon>Bacillati</taxon>
        <taxon>Actinomycetota</taxon>
        <taxon>Actinomycetes</taxon>
        <taxon>Kitasatosporales</taxon>
        <taxon>Streptomycetaceae</taxon>
        <taxon>Streptomyces</taxon>
    </lineage>
</organism>
<feature type="chain" id="PRO_5039576909" evidence="2">
    <location>
        <begin position="26"/>
        <end position="229"/>
    </location>
</feature>
<dbReference type="RefSeq" id="WP_164358973.1">
    <property type="nucleotide sequence ID" value="NZ_JAAGME010001502.1"/>
</dbReference>